<name>A0ABN3Q0G9_9ACTN</name>
<evidence type="ECO:0000313" key="1">
    <source>
        <dbReference type="EMBL" id="GAA2610769.1"/>
    </source>
</evidence>
<organism evidence="1 2">
    <name type="scientific">Actinomadura fulvescens</name>
    <dbReference type="NCBI Taxonomy" id="46160"/>
    <lineage>
        <taxon>Bacteria</taxon>
        <taxon>Bacillati</taxon>
        <taxon>Actinomycetota</taxon>
        <taxon>Actinomycetes</taxon>
        <taxon>Streptosporangiales</taxon>
        <taxon>Thermomonosporaceae</taxon>
        <taxon>Actinomadura</taxon>
    </lineage>
</organism>
<dbReference type="Proteomes" id="UP001501509">
    <property type="component" value="Unassembled WGS sequence"/>
</dbReference>
<protein>
    <recommendedName>
        <fullName evidence="3">Lipoprotein</fullName>
    </recommendedName>
</protein>
<evidence type="ECO:0000313" key="2">
    <source>
        <dbReference type="Proteomes" id="UP001501509"/>
    </source>
</evidence>
<comment type="caution">
    <text evidence="1">The sequence shown here is derived from an EMBL/GenBank/DDBJ whole genome shotgun (WGS) entry which is preliminary data.</text>
</comment>
<dbReference type="EMBL" id="BAAATD010000007">
    <property type="protein sequence ID" value="GAA2610769.1"/>
    <property type="molecule type" value="Genomic_DNA"/>
</dbReference>
<reference evidence="1 2" key="1">
    <citation type="journal article" date="2019" name="Int. J. Syst. Evol. Microbiol.">
        <title>The Global Catalogue of Microorganisms (GCM) 10K type strain sequencing project: providing services to taxonomists for standard genome sequencing and annotation.</title>
        <authorList>
            <consortium name="The Broad Institute Genomics Platform"/>
            <consortium name="The Broad Institute Genome Sequencing Center for Infectious Disease"/>
            <person name="Wu L."/>
            <person name="Ma J."/>
        </authorList>
    </citation>
    <scope>NUCLEOTIDE SEQUENCE [LARGE SCALE GENOMIC DNA]</scope>
    <source>
        <strain evidence="1 2">JCM 6833</strain>
    </source>
</reference>
<proteinExistence type="predicted"/>
<accession>A0ABN3Q0G9</accession>
<gene>
    <name evidence="1" type="ORF">GCM10010411_51480</name>
</gene>
<evidence type="ECO:0008006" key="3">
    <source>
        <dbReference type="Google" id="ProtNLM"/>
    </source>
</evidence>
<keyword evidence="2" id="KW-1185">Reference proteome</keyword>
<sequence>MSTFVLLTALALSACGDDEPDGPTVAEAERALRSQVDAALDGASPRGHKVTDAGGKDVPCGERRARRAYAVSAQTGTSPALTPVEIKNGMVGALPGFDAFDIVEDNRATHAGEPSRIKLENKASRTSLVISVPTKRQVTVSGTTDCLRTG</sequence>